<dbReference type="Proteomes" id="UP000007819">
    <property type="component" value="Chromosome X"/>
</dbReference>
<reference evidence="12" key="2">
    <citation type="submission" date="2022-06" db="UniProtKB">
        <authorList>
            <consortium name="EnsemblMetazoa"/>
        </authorList>
    </citation>
    <scope>IDENTIFICATION</scope>
</reference>
<feature type="region of interest" description="Disordered" evidence="11">
    <location>
        <begin position="1"/>
        <end position="28"/>
    </location>
</feature>
<evidence type="ECO:0000256" key="7">
    <source>
        <dbReference type="ARBA" id="ARBA00022618"/>
    </source>
</evidence>
<sequence length="638" mass="73766">MESNNQPSTSRYLQSDSSDDDDERPENLSTEEICHKIKTFRNLCFGNKINVSNAFDIDMIGYFYSWLEKKKSSIFNDDNDVTSFQEISDYLEASAKVYSYRVDNLTETTSRLVEQFKSMNYKKSTTPMDDDNAPKIQKPKRRKGTMLTTNEKLRRKPNENETPFNPDLINHITSSFNCNELFSTNRPSSHLLSMYSGKSLAEEMQDAKDRQKEFDEKKKNQETIKIDKSFFRIMDEFIRGDICPEFKGFIAERDKVDDSNDDKLDGIEHRFDPNNHQFQNNSEDSVFDDNGPDNNEPDNNELDSNSNDKNKDTSLLDGLLECIDNVDRDYSFFNPKLLANWKGPKAWKAQAMVKALKSCTPNERKDIVSNIDENTDECTQQNIKHSKTNKRRNQFKHDRVKISWLVASQINEILENNIKGKEKILARTLQKWDPLDNIADTQTIDVDIKYKFDFLQYNEIKPDWWIHKNRKKDICSEASNSETSCQDINNCGESIVETLESMEIDNGDSEQSTNGNDEEIINDGTDDILDVSGELNSEDEDVMGIKSESRMDIAELKKEISDIIDEECVETDPNSEWSSKLSFFNLLVKLRINERDGLTIPMVFVGLLHLANERGLKLLKEYCAINDMEETFIVKPMK</sequence>
<feature type="region of interest" description="Disordered" evidence="11">
    <location>
        <begin position="123"/>
        <end position="143"/>
    </location>
</feature>
<dbReference type="GO" id="GO:0003682">
    <property type="term" value="F:chromatin binding"/>
    <property type="evidence" value="ECO:0007669"/>
    <property type="project" value="TreeGrafter"/>
</dbReference>
<evidence type="ECO:0000313" key="13">
    <source>
        <dbReference type="Proteomes" id="UP000007819"/>
    </source>
</evidence>
<keyword evidence="7" id="KW-0132">Cell division</keyword>
<dbReference type="GO" id="GO:0005737">
    <property type="term" value="C:cytoplasm"/>
    <property type="evidence" value="ECO:0007669"/>
    <property type="project" value="UniProtKB-SubCell"/>
</dbReference>
<evidence type="ECO:0000256" key="8">
    <source>
        <dbReference type="ARBA" id="ARBA00022776"/>
    </source>
</evidence>
<evidence type="ECO:0000256" key="6">
    <source>
        <dbReference type="ARBA" id="ARBA00022490"/>
    </source>
</evidence>
<keyword evidence="13" id="KW-1185">Reference proteome</keyword>
<keyword evidence="8" id="KW-0498">Mitosis</keyword>
<dbReference type="GO" id="GO:0007076">
    <property type="term" value="P:mitotic chromosome condensation"/>
    <property type="evidence" value="ECO:0007669"/>
    <property type="project" value="InterPro"/>
</dbReference>
<dbReference type="KEGG" id="api:100166720"/>
<comment type="similarity">
    <text evidence="3">Belongs to the CND2 (condensin subunit 2) family.</text>
</comment>
<dbReference type="EnsemblMetazoa" id="XM_001943124.5">
    <property type="protein sequence ID" value="XP_001943159.2"/>
    <property type="gene ID" value="LOC100166720"/>
</dbReference>
<accession>A0A8R2A1L9</accession>
<evidence type="ECO:0000313" key="12">
    <source>
        <dbReference type="EnsemblMetazoa" id="XP_001943159.2"/>
    </source>
</evidence>
<evidence type="ECO:0000256" key="2">
    <source>
        <dbReference type="ARBA" id="ARBA00004496"/>
    </source>
</evidence>
<evidence type="ECO:0000256" key="4">
    <source>
        <dbReference type="ARBA" id="ARBA00016065"/>
    </source>
</evidence>
<dbReference type="PANTHER" id="PTHR13108">
    <property type="entry name" value="CONDENSIN COMPLEX SUBUNIT 2"/>
    <property type="match status" value="1"/>
</dbReference>
<evidence type="ECO:0000256" key="9">
    <source>
        <dbReference type="ARBA" id="ARBA00023067"/>
    </source>
</evidence>
<dbReference type="GO" id="GO:0051301">
    <property type="term" value="P:cell division"/>
    <property type="evidence" value="ECO:0007669"/>
    <property type="project" value="UniProtKB-KW"/>
</dbReference>
<proteinExistence type="inferred from homology"/>
<protein>
    <recommendedName>
        <fullName evidence="4">Condensin complex subunit 2</fullName>
    </recommendedName>
</protein>
<keyword evidence="10" id="KW-0131">Cell cycle</keyword>
<feature type="compositionally biased region" description="Basic and acidic residues" evidence="11">
    <location>
        <begin position="257"/>
        <end position="273"/>
    </location>
</feature>
<evidence type="ECO:0000256" key="1">
    <source>
        <dbReference type="ARBA" id="ARBA00004286"/>
    </source>
</evidence>
<evidence type="ECO:0000256" key="10">
    <source>
        <dbReference type="ARBA" id="ARBA00023306"/>
    </source>
</evidence>
<feature type="region of interest" description="Disordered" evidence="11">
    <location>
        <begin position="257"/>
        <end position="310"/>
    </location>
</feature>
<feature type="compositionally biased region" description="Acidic residues" evidence="11">
    <location>
        <begin position="285"/>
        <end position="301"/>
    </location>
</feature>
<keyword evidence="9" id="KW-0226">DNA condensation</keyword>
<feature type="compositionally biased region" description="Polar residues" evidence="11">
    <location>
        <begin position="274"/>
        <end position="284"/>
    </location>
</feature>
<organism evidence="12 13">
    <name type="scientific">Acyrthosiphon pisum</name>
    <name type="common">Pea aphid</name>
    <dbReference type="NCBI Taxonomy" id="7029"/>
    <lineage>
        <taxon>Eukaryota</taxon>
        <taxon>Metazoa</taxon>
        <taxon>Ecdysozoa</taxon>
        <taxon>Arthropoda</taxon>
        <taxon>Hexapoda</taxon>
        <taxon>Insecta</taxon>
        <taxon>Pterygota</taxon>
        <taxon>Neoptera</taxon>
        <taxon>Paraneoptera</taxon>
        <taxon>Hemiptera</taxon>
        <taxon>Sternorrhyncha</taxon>
        <taxon>Aphidomorpha</taxon>
        <taxon>Aphidoidea</taxon>
        <taxon>Aphididae</taxon>
        <taxon>Macrosiphini</taxon>
        <taxon>Acyrthosiphon</taxon>
    </lineage>
</organism>
<dbReference type="PANTHER" id="PTHR13108:SF9">
    <property type="entry name" value="CONDENSIN COMPLEX SUBUNIT 2"/>
    <property type="match status" value="1"/>
</dbReference>
<name>A0A8R2A1L9_ACYPI</name>
<dbReference type="GO" id="GO:0000796">
    <property type="term" value="C:condensin complex"/>
    <property type="evidence" value="ECO:0007669"/>
    <property type="project" value="InterPro"/>
</dbReference>
<dbReference type="GeneID" id="100166720"/>
<evidence type="ECO:0000256" key="11">
    <source>
        <dbReference type="SAM" id="MobiDB-lite"/>
    </source>
</evidence>
<comment type="subcellular location">
    <subcellularLocation>
        <location evidence="1">Chromosome</location>
    </subcellularLocation>
    <subcellularLocation>
        <location evidence="2">Cytoplasm</location>
    </subcellularLocation>
</comment>
<evidence type="ECO:0000256" key="3">
    <source>
        <dbReference type="ARBA" id="ARBA00009471"/>
    </source>
</evidence>
<keyword evidence="6" id="KW-0963">Cytoplasm</keyword>
<dbReference type="InterPro" id="IPR022816">
    <property type="entry name" value="Condensin_barren_su2"/>
</dbReference>
<dbReference type="OrthoDB" id="362021at2759"/>
<feature type="compositionally biased region" description="Polar residues" evidence="11">
    <location>
        <begin position="1"/>
        <end position="14"/>
    </location>
</feature>
<evidence type="ECO:0000256" key="5">
    <source>
        <dbReference type="ARBA" id="ARBA00022454"/>
    </source>
</evidence>
<dbReference type="RefSeq" id="XP_001943159.2">
    <property type="nucleotide sequence ID" value="XM_001943124.4"/>
</dbReference>
<dbReference type="AlphaFoldDB" id="A0A8R2A1L9"/>
<keyword evidence="5" id="KW-0158">Chromosome</keyword>
<reference evidence="13" key="1">
    <citation type="submission" date="2010-06" db="EMBL/GenBank/DDBJ databases">
        <authorList>
            <person name="Jiang H."/>
            <person name="Abraham K."/>
            <person name="Ali S."/>
            <person name="Alsbrooks S.L."/>
            <person name="Anim B.N."/>
            <person name="Anosike U.S."/>
            <person name="Attaway T."/>
            <person name="Bandaranaike D.P."/>
            <person name="Battles P.K."/>
            <person name="Bell S.N."/>
            <person name="Bell A.V."/>
            <person name="Beltran B."/>
            <person name="Bickham C."/>
            <person name="Bustamante Y."/>
            <person name="Caleb T."/>
            <person name="Canada A."/>
            <person name="Cardenas V."/>
            <person name="Carter K."/>
            <person name="Chacko J."/>
            <person name="Chandrabose M.N."/>
            <person name="Chavez D."/>
            <person name="Chavez A."/>
            <person name="Chen L."/>
            <person name="Chu H.-S."/>
            <person name="Claassen K.J."/>
            <person name="Cockrell R."/>
            <person name="Collins M."/>
            <person name="Cooper J.A."/>
            <person name="Cree A."/>
            <person name="Curry S.M."/>
            <person name="Da Y."/>
            <person name="Dao M.D."/>
            <person name="Das B."/>
            <person name="Davila M.-L."/>
            <person name="Davy-Carroll L."/>
            <person name="Denson S."/>
            <person name="Dinh H."/>
            <person name="Ebong V.E."/>
            <person name="Edwards J.R."/>
            <person name="Egan A."/>
            <person name="El-Daye J."/>
            <person name="Escobedo L."/>
            <person name="Fernandez S."/>
            <person name="Fernando P.R."/>
            <person name="Flagg N."/>
            <person name="Forbes L.D."/>
            <person name="Fowler R.G."/>
            <person name="Fu Q."/>
            <person name="Gabisi R.A."/>
            <person name="Ganer J."/>
            <person name="Garbino Pronczuk A."/>
            <person name="Garcia R.M."/>
            <person name="Garner T."/>
            <person name="Garrett T.E."/>
            <person name="Gonzalez D.A."/>
            <person name="Hamid H."/>
            <person name="Hawkins E.S."/>
            <person name="Hirani K."/>
            <person name="Hogues M.E."/>
            <person name="Hollins B."/>
            <person name="Hsiao C.-H."/>
            <person name="Jabil R."/>
            <person name="James M.L."/>
            <person name="Jhangiani S.N."/>
            <person name="Johnson B."/>
            <person name="Johnson Q."/>
            <person name="Joshi V."/>
            <person name="Kalu J.B."/>
            <person name="Kam C."/>
            <person name="Kashfia A."/>
            <person name="Keebler J."/>
            <person name="Kisamo H."/>
            <person name="Kovar C.L."/>
            <person name="Lago L.A."/>
            <person name="Lai C.-Y."/>
            <person name="Laidlaw J."/>
            <person name="Lara F."/>
            <person name="Le T.-K."/>
            <person name="Lee S.L."/>
            <person name="Legall F.H."/>
            <person name="Lemon S.J."/>
            <person name="Lewis L.R."/>
            <person name="Li B."/>
            <person name="Liu Y."/>
            <person name="Liu Y.-S."/>
            <person name="Lopez J."/>
            <person name="Lozado R.J."/>
            <person name="Lu J."/>
            <person name="Madu R.C."/>
            <person name="Maheshwari M."/>
            <person name="Maheshwari R."/>
            <person name="Malloy K."/>
            <person name="Martinez E."/>
            <person name="Mathew T."/>
            <person name="Mercado I.C."/>
            <person name="Mercado C."/>
            <person name="Meyer B."/>
            <person name="Montgomery K."/>
            <person name="Morgan M.B."/>
            <person name="Munidasa M."/>
            <person name="Nazareth L.V."/>
            <person name="Nelson J."/>
            <person name="Ng B.M."/>
            <person name="Nguyen N.B."/>
            <person name="Nguyen P.Q."/>
            <person name="Nguyen T."/>
            <person name="Obregon M."/>
            <person name="Okwuonu G.O."/>
            <person name="Onwere C.G."/>
            <person name="Orozco G."/>
            <person name="Parra A."/>
            <person name="Patel S."/>
            <person name="Patil S."/>
            <person name="Perez A."/>
            <person name="Perez Y."/>
            <person name="Pham C."/>
            <person name="Primus E.L."/>
            <person name="Pu L.-L."/>
            <person name="Puazo M."/>
            <person name="Qin X."/>
            <person name="Quiroz J.B."/>
            <person name="Reese J."/>
            <person name="Richards S."/>
            <person name="Rives C.M."/>
            <person name="Robberts R."/>
            <person name="Ruiz S.J."/>
            <person name="Ruiz M.J."/>
            <person name="Santibanez J."/>
            <person name="Schneider B.W."/>
            <person name="Sisson I."/>
            <person name="Smith M."/>
            <person name="Sodergren E."/>
            <person name="Song X.-Z."/>
            <person name="Song B.B."/>
            <person name="Summersgill H."/>
            <person name="Thelus R."/>
            <person name="Thornton R.D."/>
            <person name="Trejos Z.Y."/>
            <person name="Usmani K."/>
            <person name="Vattathil S."/>
            <person name="Villasana D."/>
            <person name="Walker D.L."/>
            <person name="Wang S."/>
            <person name="Wang K."/>
            <person name="White C.S."/>
            <person name="Williams A.C."/>
            <person name="Williamson J."/>
            <person name="Wilson K."/>
            <person name="Woghiren I.O."/>
            <person name="Woodworth J.R."/>
            <person name="Worley K.C."/>
            <person name="Wright R.A."/>
            <person name="Wu W."/>
            <person name="Young L."/>
            <person name="Zhang L."/>
            <person name="Zhang J."/>
            <person name="Zhu Y."/>
            <person name="Muzny D.M."/>
            <person name="Weinstock G."/>
            <person name="Gibbs R.A."/>
        </authorList>
    </citation>
    <scope>NUCLEOTIDE SEQUENCE [LARGE SCALE GENOMIC DNA]</scope>
    <source>
        <strain evidence="13">LSR1</strain>
    </source>
</reference>